<reference evidence="1 2" key="1">
    <citation type="submission" date="2020-04" db="EMBL/GenBank/DDBJ databases">
        <authorList>
            <person name="De Canck E."/>
        </authorList>
    </citation>
    <scope>NUCLEOTIDE SEQUENCE [LARGE SCALE GENOMIC DNA]</scope>
    <source>
        <strain evidence="1 2">LMG 28688</strain>
    </source>
</reference>
<gene>
    <name evidence="1" type="ORF">LMG28688_04657</name>
</gene>
<dbReference type="Proteomes" id="UP000494119">
    <property type="component" value="Unassembled WGS sequence"/>
</dbReference>
<dbReference type="RefSeq" id="WP_175196896.1">
    <property type="nucleotide sequence ID" value="NZ_CADIKL010000026.1"/>
</dbReference>
<organism evidence="1 2">
    <name type="scientific">Paraburkholderia caffeinitolerans</name>
    <dbReference type="NCBI Taxonomy" id="1723730"/>
    <lineage>
        <taxon>Bacteria</taxon>
        <taxon>Pseudomonadati</taxon>
        <taxon>Pseudomonadota</taxon>
        <taxon>Betaproteobacteria</taxon>
        <taxon>Burkholderiales</taxon>
        <taxon>Burkholderiaceae</taxon>
        <taxon>Paraburkholderia</taxon>
    </lineage>
</organism>
<keyword evidence="2" id="KW-1185">Reference proteome</keyword>
<accession>A0A6J5GEX9</accession>
<dbReference type="EMBL" id="CADIKL010000026">
    <property type="protein sequence ID" value="CAB3798002.1"/>
    <property type="molecule type" value="Genomic_DNA"/>
</dbReference>
<dbReference type="NCBIfam" id="NF045926">
    <property type="entry name" value="STM2901_fam"/>
    <property type="match status" value="1"/>
</dbReference>
<evidence type="ECO:0000313" key="1">
    <source>
        <dbReference type="EMBL" id="CAB3798002.1"/>
    </source>
</evidence>
<name>A0A6J5GEX9_9BURK</name>
<dbReference type="Pfam" id="PF26636">
    <property type="entry name" value="DUF8209"/>
    <property type="match status" value="1"/>
</dbReference>
<evidence type="ECO:0000313" key="2">
    <source>
        <dbReference type="Proteomes" id="UP000494119"/>
    </source>
</evidence>
<proteinExistence type="predicted"/>
<dbReference type="InterPro" id="IPR058522">
    <property type="entry name" value="DUF8209"/>
</dbReference>
<dbReference type="AlphaFoldDB" id="A0A6J5GEX9"/>
<sequence>MSVNLYSYGIHRNISAGELFFYVALDQTRKELGMDDLAAAAAILLGQNNVPVAGKLAGAVAGTSVVSMAARRLLPFNVAVRLPTIVRAGAGGLRIAMTRSLGAFVGRTIPVVGTVMLGRDAFLIMQNTISTYNRLAKAEDRVL</sequence>
<dbReference type="InterPro" id="IPR058064">
    <property type="entry name" value="STM2901-like"/>
</dbReference>
<protein>
    <submittedName>
        <fullName evidence="1">Uncharacterized protein</fullName>
    </submittedName>
</protein>